<comment type="caution">
    <text evidence="2">The sequence shown here is derived from an EMBL/GenBank/DDBJ whole genome shotgun (WGS) entry which is preliminary data.</text>
</comment>
<dbReference type="InterPro" id="IPR014729">
    <property type="entry name" value="Rossmann-like_a/b/a_fold"/>
</dbReference>
<dbReference type="EMBL" id="DSMU01000345">
    <property type="protein sequence ID" value="HEL66103.1"/>
    <property type="molecule type" value="Genomic_DNA"/>
</dbReference>
<reference evidence="2" key="1">
    <citation type="journal article" date="2020" name="mSystems">
        <title>Genome- and Community-Level Interaction Insights into Carbon Utilization and Element Cycling Functions of Hydrothermarchaeota in Hydrothermal Sediment.</title>
        <authorList>
            <person name="Zhou Z."/>
            <person name="Liu Y."/>
            <person name="Xu W."/>
            <person name="Pan J."/>
            <person name="Luo Z.H."/>
            <person name="Li M."/>
        </authorList>
    </citation>
    <scope>NUCLEOTIDE SEQUENCE [LARGE SCALE GENOMIC DNA]</scope>
    <source>
        <strain evidence="2">SpSt-300</strain>
    </source>
</reference>
<dbReference type="Pfam" id="PF01507">
    <property type="entry name" value="PAPS_reduct"/>
    <property type="match status" value="1"/>
</dbReference>
<evidence type="ECO:0000259" key="1">
    <source>
        <dbReference type="Pfam" id="PF01507"/>
    </source>
</evidence>
<feature type="domain" description="Phosphoadenosine phosphosulphate reductase" evidence="1">
    <location>
        <begin position="34"/>
        <end position="201"/>
    </location>
</feature>
<dbReference type="SUPFAM" id="SSF52402">
    <property type="entry name" value="Adenine nucleotide alpha hydrolases-like"/>
    <property type="match status" value="1"/>
</dbReference>
<accession>A0A7C2EK79</accession>
<dbReference type="PANTHER" id="PTHR43196">
    <property type="entry name" value="SULFATE ADENYLYLTRANSFERASE SUBUNIT 2"/>
    <property type="match status" value="1"/>
</dbReference>
<protein>
    <submittedName>
        <fullName evidence="2">Phosphoadenosine phosphosulfate reductase</fullName>
    </submittedName>
</protein>
<evidence type="ECO:0000313" key="2">
    <source>
        <dbReference type="EMBL" id="HEL66103.1"/>
    </source>
</evidence>
<dbReference type="InterPro" id="IPR002500">
    <property type="entry name" value="PAPS_reduct_dom"/>
</dbReference>
<dbReference type="Gene3D" id="3.40.50.620">
    <property type="entry name" value="HUPs"/>
    <property type="match status" value="1"/>
</dbReference>
<organism evidence="2">
    <name type="scientific">Ammonifex degensii</name>
    <dbReference type="NCBI Taxonomy" id="42838"/>
    <lineage>
        <taxon>Bacteria</taxon>
        <taxon>Bacillati</taxon>
        <taxon>Bacillota</taxon>
        <taxon>Clostridia</taxon>
        <taxon>Thermoanaerobacterales</taxon>
        <taxon>Thermoanaerobacteraceae</taxon>
        <taxon>Ammonifex</taxon>
    </lineage>
</organism>
<proteinExistence type="predicted"/>
<dbReference type="GO" id="GO:0003824">
    <property type="term" value="F:catalytic activity"/>
    <property type="evidence" value="ECO:0007669"/>
    <property type="project" value="InterPro"/>
</dbReference>
<dbReference type="AlphaFoldDB" id="A0A7C2EK79"/>
<sequence length="228" mass="26502">MNEKEAANWTLEQKEAESLKLIRETLDRFGANRVATTWTGGKDSTTLLHMLRQVGGGRVPVRVIKIDTGADFPEIYAFVDRLAKEWDLDLHVLRNEEALRTIKVAGDPLQCCYQLKTVPLLNFIREQGLKAVFTAIRWDEQEARKDEQYLSERKNPDHLRVQPILRFREIDIWSYIRKHELPFCELYRRGYRSLDCAPCTGRGGASERGARSQNKEAAMQRLREMGYF</sequence>
<gene>
    <name evidence="2" type="ORF">ENQ34_05430</name>
</gene>
<dbReference type="InterPro" id="IPR050128">
    <property type="entry name" value="Sulfate_adenylyltrnsfr_sub2"/>
</dbReference>
<name>A0A7C2EK79_9THEO</name>
<dbReference type="PANTHER" id="PTHR43196:SF1">
    <property type="entry name" value="SULFATE ADENYLYLTRANSFERASE SUBUNIT 2"/>
    <property type="match status" value="1"/>
</dbReference>